<protein>
    <recommendedName>
        <fullName evidence="4">Toxin ParE1/3/4</fullName>
    </recommendedName>
</protein>
<organism evidence="2 3">
    <name type="scientific">Aureimonas endophytica</name>
    <dbReference type="NCBI Taxonomy" id="2027858"/>
    <lineage>
        <taxon>Bacteria</taxon>
        <taxon>Pseudomonadati</taxon>
        <taxon>Pseudomonadota</taxon>
        <taxon>Alphaproteobacteria</taxon>
        <taxon>Hyphomicrobiales</taxon>
        <taxon>Aurantimonadaceae</taxon>
        <taxon>Aureimonas</taxon>
    </lineage>
</organism>
<dbReference type="Pfam" id="PF05016">
    <property type="entry name" value="ParE_toxin"/>
    <property type="match status" value="1"/>
</dbReference>
<keyword evidence="3" id="KW-1185">Reference proteome</keyword>
<reference evidence="2" key="1">
    <citation type="journal article" date="2014" name="Int. J. Syst. Evol. Microbiol.">
        <title>Complete genome sequence of Corynebacterium casei LMG S-19264T (=DSM 44701T), isolated from a smear-ripened cheese.</title>
        <authorList>
            <consortium name="US DOE Joint Genome Institute (JGI-PGF)"/>
            <person name="Walter F."/>
            <person name="Albersmeier A."/>
            <person name="Kalinowski J."/>
            <person name="Ruckert C."/>
        </authorList>
    </citation>
    <scope>NUCLEOTIDE SEQUENCE</scope>
    <source>
        <strain evidence="2">CGMCC 1.15367</strain>
    </source>
</reference>
<name>A0A917EC76_9HYPH</name>
<sequence>MIIVFGPKVVEDLRWFRDYHSGAAGKAIERYLRALDLLSSFPGLGRPLSDLDAREYVMPKTPFSLIYRVGPDNIEILRVWDQRTDRARLWMG</sequence>
<evidence type="ECO:0000313" key="3">
    <source>
        <dbReference type="Proteomes" id="UP000644699"/>
    </source>
</evidence>
<dbReference type="Proteomes" id="UP000644699">
    <property type="component" value="Unassembled WGS sequence"/>
</dbReference>
<dbReference type="InterPro" id="IPR007712">
    <property type="entry name" value="RelE/ParE_toxin"/>
</dbReference>
<evidence type="ECO:0008006" key="4">
    <source>
        <dbReference type="Google" id="ProtNLM"/>
    </source>
</evidence>
<dbReference type="AlphaFoldDB" id="A0A917EC76"/>
<evidence type="ECO:0000313" key="2">
    <source>
        <dbReference type="EMBL" id="GGE21589.1"/>
    </source>
</evidence>
<accession>A0A917EC76</accession>
<dbReference type="RefSeq" id="WP_188912755.1">
    <property type="nucleotide sequence ID" value="NZ_BMIQ01000010.1"/>
</dbReference>
<comment type="caution">
    <text evidence="2">The sequence shown here is derived from an EMBL/GenBank/DDBJ whole genome shotgun (WGS) entry which is preliminary data.</text>
</comment>
<dbReference type="EMBL" id="BMIQ01000010">
    <property type="protein sequence ID" value="GGE21589.1"/>
    <property type="molecule type" value="Genomic_DNA"/>
</dbReference>
<dbReference type="Gene3D" id="3.30.2310.20">
    <property type="entry name" value="RelE-like"/>
    <property type="match status" value="1"/>
</dbReference>
<gene>
    <name evidence="2" type="ORF">GCM10011390_46170</name>
</gene>
<keyword evidence="1" id="KW-1277">Toxin-antitoxin system</keyword>
<dbReference type="InterPro" id="IPR035093">
    <property type="entry name" value="RelE/ParE_toxin_dom_sf"/>
</dbReference>
<reference evidence="2" key="2">
    <citation type="submission" date="2020-09" db="EMBL/GenBank/DDBJ databases">
        <authorList>
            <person name="Sun Q."/>
            <person name="Zhou Y."/>
        </authorList>
    </citation>
    <scope>NUCLEOTIDE SEQUENCE</scope>
    <source>
        <strain evidence="2">CGMCC 1.15367</strain>
    </source>
</reference>
<proteinExistence type="predicted"/>
<evidence type="ECO:0000256" key="1">
    <source>
        <dbReference type="ARBA" id="ARBA00022649"/>
    </source>
</evidence>